<evidence type="ECO:0000259" key="2">
    <source>
        <dbReference type="SMART" id="SM00829"/>
    </source>
</evidence>
<dbReference type="EMBL" id="FNIR01000006">
    <property type="protein sequence ID" value="SDO63420.1"/>
    <property type="molecule type" value="Genomic_DNA"/>
</dbReference>
<name>A0A1H0L634_9ACTN</name>
<protein>
    <submittedName>
        <fullName evidence="3">NADPH:quinone reductase</fullName>
    </submittedName>
</protein>
<keyword evidence="4" id="KW-1185">Reference proteome</keyword>
<keyword evidence="1" id="KW-0521">NADP</keyword>
<proteinExistence type="predicted"/>
<sequence>MRAVTYTEFGGPEVLAVSDLPEPHAGPGQVRIAVHAAGLNPVDWKIFGGMMGGELSGPRVPGIDAAGVVDEVGEGVPGVQIGDEVFGFAVAGSLAEFAVLGTWAPRPASSPWEVAGGLVVTGETAVRTLDLIRVGSGDALLVDGAAGGVGLVAVQLGVHRGAQVIGTCGAANEDFVRSLGAIPTAYGAGLVERVREIAPDGVDAALDTAGKGSVADLIELTGDPGRVVTIADFGASELGAHVSTGGGERGPALRQVGELLAQGTLTTPVAGTFTLEQAADAYRESQAGHVRGKLVVLPRG</sequence>
<dbReference type="PANTHER" id="PTHR44154">
    <property type="entry name" value="QUINONE OXIDOREDUCTASE"/>
    <property type="match status" value="1"/>
</dbReference>
<dbReference type="PANTHER" id="PTHR44154:SF1">
    <property type="entry name" value="QUINONE OXIDOREDUCTASE"/>
    <property type="match status" value="1"/>
</dbReference>
<gene>
    <name evidence="3" type="ORF">SAMN05660199_02339</name>
</gene>
<dbReference type="Proteomes" id="UP000199088">
    <property type="component" value="Unassembled WGS sequence"/>
</dbReference>
<accession>A0A1H0L634</accession>
<dbReference type="SUPFAM" id="SSF51735">
    <property type="entry name" value="NAD(P)-binding Rossmann-fold domains"/>
    <property type="match status" value="1"/>
</dbReference>
<dbReference type="SUPFAM" id="SSF50129">
    <property type="entry name" value="GroES-like"/>
    <property type="match status" value="1"/>
</dbReference>
<feature type="domain" description="Enoyl reductase (ER)" evidence="2">
    <location>
        <begin position="10"/>
        <end position="296"/>
    </location>
</feature>
<dbReference type="Gene3D" id="3.40.50.720">
    <property type="entry name" value="NAD(P)-binding Rossmann-like Domain"/>
    <property type="match status" value="1"/>
</dbReference>
<dbReference type="CDD" id="cd05289">
    <property type="entry name" value="MDR_like_2"/>
    <property type="match status" value="1"/>
</dbReference>
<reference evidence="4" key="1">
    <citation type="submission" date="2016-10" db="EMBL/GenBank/DDBJ databases">
        <authorList>
            <person name="Varghese N."/>
            <person name="Submissions S."/>
        </authorList>
    </citation>
    <scope>NUCLEOTIDE SEQUENCE [LARGE SCALE GENOMIC DNA]</scope>
    <source>
        <strain evidence="4">DSM 45843</strain>
    </source>
</reference>
<dbReference type="RefSeq" id="WP_091244933.1">
    <property type="nucleotide sequence ID" value="NZ_FNIR01000006.1"/>
</dbReference>
<dbReference type="STRING" id="1052260.SAMN05660199_02339"/>
<dbReference type="InterPro" id="IPR036291">
    <property type="entry name" value="NAD(P)-bd_dom_sf"/>
</dbReference>
<evidence type="ECO:0000313" key="3">
    <source>
        <dbReference type="EMBL" id="SDO63420.1"/>
    </source>
</evidence>
<dbReference type="OrthoDB" id="3727682at2"/>
<dbReference type="Pfam" id="PF13602">
    <property type="entry name" value="ADH_zinc_N_2"/>
    <property type="match status" value="1"/>
</dbReference>
<organism evidence="3 4">
    <name type="scientific">Klenkia soli</name>
    <dbReference type="NCBI Taxonomy" id="1052260"/>
    <lineage>
        <taxon>Bacteria</taxon>
        <taxon>Bacillati</taxon>
        <taxon>Actinomycetota</taxon>
        <taxon>Actinomycetes</taxon>
        <taxon>Geodermatophilales</taxon>
        <taxon>Geodermatophilaceae</taxon>
        <taxon>Klenkia</taxon>
    </lineage>
</organism>
<evidence type="ECO:0000256" key="1">
    <source>
        <dbReference type="ARBA" id="ARBA00022857"/>
    </source>
</evidence>
<dbReference type="InterPro" id="IPR020843">
    <property type="entry name" value="ER"/>
</dbReference>
<dbReference type="InterPro" id="IPR013154">
    <property type="entry name" value="ADH-like_N"/>
</dbReference>
<dbReference type="AlphaFoldDB" id="A0A1H0L634"/>
<dbReference type="GO" id="GO:0016491">
    <property type="term" value="F:oxidoreductase activity"/>
    <property type="evidence" value="ECO:0007669"/>
    <property type="project" value="InterPro"/>
</dbReference>
<dbReference type="InterPro" id="IPR051603">
    <property type="entry name" value="Zinc-ADH_QOR/CCCR"/>
</dbReference>
<dbReference type="InterPro" id="IPR011032">
    <property type="entry name" value="GroES-like_sf"/>
</dbReference>
<dbReference type="SMART" id="SM00829">
    <property type="entry name" value="PKS_ER"/>
    <property type="match status" value="1"/>
</dbReference>
<dbReference type="Pfam" id="PF08240">
    <property type="entry name" value="ADH_N"/>
    <property type="match status" value="1"/>
</dbReference>
<dbReference type="Gene3D" id="3.90.180.10">
    <property type="entry name" value="Medium-chain alcohol dehydrogenases, catalytic domain"/>
    <property type="match status" value="1"/>
</dbReference>
<evidence type="ECO:0000313" key="4">
    <source>
        <dbReference type="Proteomes" id="UP000199088"/>
    </source>
</evidence>